<feature type="region of interest" description="Disordered" evidence="3">
    <location>
        <begin position="145"/>
        <end position="197"/>
    </location>
</feature>
<dbReference type="AlphaFoldDB" id="A0A8T0HEK4"/>
<dbReference type="InterPro" id="IPR036612">
    <property type="entry name" value="KH_dom_type_1_sf"/>
</dbReference>
<evidence type="ECO:0000256" key="1">
    <source>
        <dbReference type="ARBA" id="ARBA00022737"/>
    </source>
</evidence>
<dbReference type="Pfam" id="PF00013">
    <property type="entry name" value="KH_1"/>
    <property type="match status" value="5"/>
</dbReference>
<dbReference type="PROSITE" id="PS50084">
    <property type="entry name" value="KH_TYPE_1"/>
    <property type="match status" value="5"/>
</dbReference>
<dbReference type="PANTHER" id="PTHR10288">
    <property type="entry name" value="KH DOMAIN CONTAINING RNA BINDING PROTEIN"/>
    <property type="match status" value="1"/>
</dbReference>
<evidence type="ECO:0000313" key="5">
    <source>
        <dbReference type="EMBL" id="KAG0570191.1"/>
    </source>
</evidence>
<feature type="region of interest" description="Disordered" evidence="3">
    <location>
        <begin position="37"/>
        <end position="69"/>
    </location>
</feature>
<evidence type="ECO:0000313" key="6">
    <source>
        <dbReference type="Proteomes" id="UP000822688"/>
    </source>
</evidence>
<keyword evidence="1" id="KW-0677">Repeat</keyword>
<dbReference type="SMART" id="SM00322">
    <property type="entry name" value="KH"/>
    <property type="match status" value="5"/>
</dbReference>
<evidence type="ECO:0000256" key="2">
    <source>
        <dbReference type="PROSITE-ProRule" id="PRU00117"/>
    </source>
</evidence>
<dbReference type="Gene3D" id="3.30.1370.10">
    <property type="entry name" value="K Homology domain, type 1"/>
    <property type="match status" value="3"/>
</dbReference>
<evidence type="ECO:0000256" key="3">
    <source>
        <dbReference type="SAM" id="MobiDB-lite"/>
    </source>
</evidence>
<feature type="domain" description="K Homology" evidence="4">
    <location>
        <begin position="672"/>
        <end position="742"/>
    </location>
</feature>
<name>A0A8T0HEK4_CERPU</name>
<feature type="compositionally biased region" description="Basic and acidic residues" evidence="3">
    <location>
        <begin position="146"/>
        <end position="194"/>
    </location>
</feature>
<accession>A0A8T0HEK4</accession>
<dbReference type="Gene3D" id="3.30.310.210">
    <property type="match status" value="1"/>
</dbReference>
<evidence type="ECO:0000259" key="4">
    <source>
        <dbReference type="SMART" id="SM00322"/>
    </source>
</evidence>
<dbReference type="CDD" id="cd22459">
    <property type="entry name" value="KH-I_PEPPER_rpt1_like"/>
    <property type="match status" value="2"/>
</dbReference>
<dbReference type="Proteomes" id="UP000822688">
    <property type="component" value="Chromosome 6"/>
</dbReference>
<comment type="caution">
    <text evidence="5">The sequence shown here is derived from an EMBL/GenBank/DDBJ whole genome shotgun (WGS) entry which is preliminary data.</text>
</comment>
<dbReference type="InterPro" id="IPR004088">
    <property type="entry name" value="KH_dom_type_1"/>
</dbReference>
<sequence length="758" mass="79424">MRGSVLGIQELFFSLQNSASEFLSGWELQATMDRGFGGKRPHPLYDGDLADRNGRQKRRNQGTYSSRESGAGSFLARDLALPLVAASAPDDAIFRILCPAQKIGSVIGKGGSIIKTLRQESGAKIKIADAIPGVDERVIIISSADRGSDRGRGKDGSNRDSRSGDKGRDAARSRERDNVKTEKDRDASQGDDTAKLTPAQEALFKVHARIIADIEALGGDGSDQDEEPSQQVITRLLVPNNQIGCLLGKGGKIIEQMRQSTGAQIRVLPKDQLPGCAMPTDELVQISGDVAVLKKALLSISARLQENPPRDRPQSFVPPRSAFVPVSDYLQKDSYRSKGNGPLFGLGPGPLEGSGWPFGGGNLSLDRPDKIRSKEGRDSGENELVFRLLCASDKIGSVIGKGGSIIHNLRKETGARIKIADAVPGSDERVIIVSALELPGDSFSPAMEAMIQVQGRTTAEMGGDKDGIVTTRLLVPTNQIGCLLGKGGSIIAEMRKVTRANIRILPKDTLPRCALETDELVQIVGDPNVTREALFQVISRLRNNAFRESGNETGRGGGGGREFGQISLPPSLSLAGENYSSSFDFSGRLEPNSPAGGVFTLPGMSMAGAIHSSSGFGSLGSPPEAWGIGGGGGLSSLSGFGGGPSHLIQPLAGGFGGGGNRAIGNLGTSLGMMSTVEVHIPNTSVGSVIGKGGNNIAHIRQVSGAKVKLHDSEPGAKDRVLELSGTQDQTHAAQSLVQAYMQSSMGGGGLLSSSGFAA</sequence>
<feature type="domain" description="K Homology" evidence="4">
    <location>
        <begin position="382"/>
        <end position="458"/>
    </location>
</feature>
<proteinExistence type="predicted"/>
<protein>
    <recommendedName>
        <fullName evidence="4">K Homology domain-containing protein</fullName>
    </recommendedName>
</protein>
<feature type="domain" description="K Homology" evidence="4">
    <location>
        <begin position="467"/>
        <end position="542"/>
    </location>
</feature>
<feature type="domain" description="K Homology" evidence="4">
    <location>
        <begin position="230"/>
        <end position="305"/>
    </location>
</feature>
<feature type="compositionally biased region" description="Basic and acidic residues" evidence="3">
    <location>
        <begin position="43"/>
        <end position="54"/>
    </location>
</feature>
<keyword evidence="2" id="KW-0694">RNA-binding</keyword>
<dbReference type="CDD" id="cd22460">
    <property type="entry name" value="KH-I_PEPPER_rpt2_like"/>
    <property type="match status" value="2"/>
</dbReference>
<organism evidence="5 6">
    <name type="scientific">Ceratodon purpureus</name>
    <name type="common">Fire moss</name>
    <name type="synonym">Dicranum purpureum</name>
    <dbReference type="NCBI Taxonomy" id="3225"/>
    <lineage>
        <taxon>Eukaryota</taxon>
        <taxon>Viridiplantae</taxon>
        <taxon>Streptophyta</taxon>
        <taxon>Embryophyta</taxon>
        <taxon>Bryophyta</taxon>
        <taxon>Bryophytina</taxon>
        <taxon>Bryopsida</taxon>
        <taxon>Dicranidae</taxon>
        <taxon>Pseudoditrichales</taxon>
        <taxon>Ditrichaceae</taxon>
        <taxon>Ceratodon</taxon>
    </lineage>
</organism>
<dbReference type="EMBL" id="CM026427">
    <property type="protein sequence ID" value="KAG0570191.1"/>
    <property type="molecule type" value="Genomic_DNA"/>
</dbReference>
<reference evidence="5 6" key="1">
    <citation type="submission" date="2020-06" db="EMBL/GenBank/DDBJ databases">
        <title>WGS assembly of Ceratodon purpureus strain R40.</title>
        <authorList>
            <person name="Carey S.B."/>
            <person name="Jenkins J."/>
            <person name="Shu S."/>
            <person name="Lovell J.T."/>
            <person name="Sreedasyam A."/>
            <person name="Maumus F."/>
            <person name="Tiley G.P."/>
            <person name="Fernandez-Pozo N."/>
            <person name="Barry K."/>
            <person name="Chen C."/>
            <person name="Wang M."/>
            <person name="Lipzen A."/>
            <person name="Daum C."/>
            <person name="Saski C.A."/>
            <person name="Payton A.C."/>
            <person name="Mcbreen J.C."/>
            <person name="Conrad R.E."/>
            <person name="Kollar L.M."/>
            <person name="Olsson S."/>
            <person name="Huttunen S."/>
            <person name="Landis J.B."/>
            <person name="Wickett N.J."/>
            <person name="Johnson M.G."/>
            <person name="Rensing S.A."/>
            <person name="Grimwood J."/>
            <person name="Schmutz J."/>
            <person name="Mcdaniel S.F."/>
        </authorList>
    </citation>
    <scope>NUCLEOTIDE SEQUENCE [LARGE SCALE GENOMIC DNA]</scope>
    <source>
        <strain evidence="5 6">R40</strain>
    </source>
</reference>
<gene>
    <name evidence="5" type="ORF">KC19_6G143700</name>
</gene>
<keyword evidence="6" id="KW-1185">Reference proteome</keyword>
<dbReference type="SUPFAM" id="SSF54791">
    <property type="entry name" value="Eukaryotic type KH-domain (KH-domain type I)"/>
    <property type="match status" value="5"/>
</dbReference>
<dbReference type="OrthoDB" id="442947at2759"/>
<feature type="domain" description="K Homology" evidence="4">
    <location>
        <begin position="90"/>
        <end position="215"/>
    </location>
</feature>
<dbReference type="InterPro" id="IPR004087">
    <property type="entry name" value="KH_dom"/>
</dbReference>
<dbReference type="GO" id="GO:0003723">
    <property type="term" value="F:RNA binding"/>
    <property type="evidence" value="ECO:0007669"/>
    <property type="project" value="UniProtKB-UniRule"/>
</dbReference>